<evidence type="ECO:0000256" key="8">
    <source>
        <dbReference type="ARBA" id="ARBA00065987"/>
    </source>
</evidence>
<dbReference type="InterPro" id="IPR016130">
    <property type="entry name" value="Tyr_Pase_AS"/>
</dbReference>
<dbReference type="SMART" id="SM00195">
    <property type="entry name" value="DSPc"/>
    <property type="match status" value="1"/>
</dbReference>
<keyword evidence="5" id="KW-0904">Protein phosphatase</keyword>
<reference evidence="15" key="1">
    <citation type="submission" date="2025-08" db="UniProtKB">
        <authorList>
            <consortium name="Ensembl"/>
        </authorList>
    </citation>
    <scope>IDENTIFICATION</scope>
</reference>
<comment type="subunit">
    <text evidence="8">Monomer. May interact with SFRS7 and SFRS9/SRP30C.</text>
</comment>
<dbReference type="PANTHER" id="PTHR10367">
    <property type="entry name" value="MRNA-CAPPING ENZYME"/>
    <property type="match status" value="1"/>
</dbReference>
<dbReference type="CDD" id="cd17665">
    <property type="entry name" value="DSP_DUSP11"/>
    <property type="match status" value="1"/>
</dbReference>
<dbReference type="InterPro" id="IPR000340">
    <property type="entry name" value="Dual-sp_phosphatase_cat-dom"/>
</dbReference>
<organism evidence="15 16">
    <name type="scientific">Astyanax mexicanus</name>
    <name type="common">Blind cave fish</name>
    <name type="synonym">Astyanax fasciatus mexicanus</name>
    <dbReference type="NCBI Taxonomy" id="7994"/>
    <lineage>
        <taxon>Eukaryota</taxon>
        <taxon>Metazoa</taxon>
        <taxon>Chordata</taxon>
        <taxon>Craniata</taxon>
        <taxon>Vertebrata</taxon>
        <taxon>Euteleostomi</taxon>
        <taxon>Actinopterygii</taxon>
        <taxon>Neopterygii</taxon>
        <taxon>Teleostei</taxon>
        <taxon>Ostariophysi</taxon>
        <taxon>Characiformes</taxon>
        <taxon>Characoidei</taxon>
        <taxon>Acestrorhamphidae</taxon>
        <taxon>Acestrorhamphinae</taxon>
        <taxon>Astyanax</taxon>
    </lineage>
</organism>
<dbReference type="GO" id="GO:0004721">
    <property type="term" value="F:phosphoprotein phosphatase activity"/>
    <property type="evidence" value="ECO:0007669"/>
    <property type="project" value="UniProtKB-KW"/>
</dbReference>
<comment type="function">
    <text evidence="7">Possesses RNA 5'-triphosphatase and diphosphatase activities, but displays a poor protein-tyrosine phosphatase activity. In addition, has phosphatase activity with ATP, ADP and O-methylfluorescein phosphate (in vitro). Binds to RNA. May participate in nuclear mRNA metabolism.</text>
</comment>
<dbReference type="Pfam" id="PF00782">
    <property type="entry name" value="DSPc"/>
    <property type="match status" value="1"/>
</dbReference>
<dbReference type="SUPFAM" id="SSF52799">
    <property type="entry name" value="(Phosphotyrosine protein) phosphatases II"/>
    <property type="match status" value="1"/>
</dbReference>
<evidence type="ECO:0000256" key="10">
    <source>
        <dbReference type="ARBA" id="ARBA00076572"/>
    </source>
</evidence>
<dbReference type="GO" id="GO:0003723">
    <property type="term" value="F:RNA binding"/>
    <property type="evidence" value="ECO:0007669"/>
    <property type="project" value="UniProtKB-KW"/>
</dbReference>
<feature type="domain" description="Tyrosine-protein phosphatase" evidence="13">
    <location>
        <begin position="52"/>
        <end position="200"/>
    </location>
</feature>
<evidence type="ECO:0000313" key="16">
    <source>
        <dbReference type="Proteomes" id="UP000694621"/>
    </source>
</evidence>
<evidence type="ECO:0000256" key="6">
    <source>
        <dbReference type="ARBA" id="ARBA00023242"/>
    </source>
</evidence>
<dbReference type="GO" id="GO:0005634">
    <property type="term" value="C:nucleus"/>
    <property type="evidence" value="ECO:0007669"/>
    <property type="project" value="UniProtKB-SubCell"/>
</dbReference>
<dbReference type="PROSITE" id="PS00383">
    <property type="entry name" value="TYR_PHOSPHATASE_1"/>
    <property type="match status" value="1"/>
</dbReference>
<feature type="region of interest" description="Disordered" evidence="12">
    <location>
        <begin position="362"/>
        <end position="385"/>
    </location>
</feature>
<feature type="compositionally biased region" description="Basic residues" evidence="12">
    <location>
        <begin position="373"/>
        <end position="385"/>
    </location>
</feature>
<feature type="domain" description="Tyrosine specific protein phosphatases" evidence="14">
    <location>
        <begin position="120"/>
        <end position="189"/>
    </location>
</feature>
<evidence type="ECO:0000256" key="11">
    <source>
        <dbReference type="ARBA" id="ARBA00080235"/>
    </source>
</evidence>
<dbReference type="InterPro" id="IPR000387">
    <property type="entry name" value="Tyr_Pase_dom"/>
</dbReference>
<comment type="subcellular location">
    <subcellularLocation>
        <location evidence="1">Nucleus</location>
    </subcellularLocation>
</comment>
<dbReference type="PROSITE" id="PS50054">
    <property type="entry name" value="TYR_PHOSPHATASE_DUAL"/>
    <property type="match status" value="1"/>
</dbReference>
<dbReference type="Gene3D" id="3.90.190.10">
    <property type="entry name" value="Protein tyrosine phosphatase superfamily"/>
    <property type="match status" value="1"/>
</dbReference>
<evidence type="ECO:0000256" key="12">
    <source>
        <dbReference type="SAM" id="MobiDB-lite"/>
    </source>
</evidence>
<evidence type="ECO:0000256" key="3">
    <source>
        <dbReference type="ARBA" id="ARBA00022801"/>
    </source>
</evidence>
<evidence type="ECO:0000256" key="5">
    <source>
        <dbReference type="ARBA" id="ARBA00022912"/>
    </source>
</evidence>
<feature type="region of interest" description="Disordered" evidence="12">
    <location>
        <begin position="186"/>
        <end position="349"/>
    </location>
</feature>
<dbReference type="FunFam" id="3.90.190.10:FF:000064">
    <property type="entry name" value="RNA/RNP complex-1-interacting phosphatase homolog"/>
    <property type="match status" value="1"/>
</dbReference>
<keyword evidence="6" id="KW-0539">Nucleus</keyword>
<dbReference type="Proteomes" id="UP000694621">
    <property type="component" value="Unplaced"/>
</dbReference>
<evidence type="ECO:0000256" key="4">
    <source>
        <dbReference type="ARBA" id="ARBA00022884"/>
    </source>
</evidence>
<dbReference type="PANTHER" id="PTHR10367:SF9">
    <property type="entry name" value="DUAL-SPECIFICITY PHOSPHATASE 11 (RNA_RNP COMPLEX 1-INTERACTING)"/>
    <property type="match status" value="1"/>
</dbReference>
<evidence type="ECO:0000256" key="1">
    <source>
        <dbReference type="ARBA" id="ARBA00004123"/>
    </source>
</evidence>
<dbReference type="Ensembl" id="ENSAMXT00005054716.1">
    <property type="protein sequence ID" value="ENSAMXP00005050481.1"/>
    <property type="gene ID" value="ENSAMXG00005022908.1"/>
</dbReference>
<dbReference type="InterPro" id="IPR029021">
    <property type="entry name" value="Prot-tyrosine_phosphatase-like"/>
</dbReference>
<dbReference type="GO" id="GO:0004651">
    <property type="term" value="F:polynucleotide 5'-phosphatase activity"/>
    <property type="evidence" value="ECO:0007669"/>
    <property type="project" value="TreeGrafter"/>
</dbReference>
<sequence length="385" mass="42988">MSCVYFSRLVVISTKSGLINVCLHCRWRLYTAVGKRIYGTRFIAFKVPLKRAMLKQLDQSERFGPADLKEIMEQEGQELGLVIDLTFTDRYYKPQDLPESCQYLKLYTVGHDVPTDKIILSFKRAVHRFLQENQDNDKLIGVHCTHGLNRTGYLVCRYLIDVDGFEPAEAIDMFNASRGHRIERENYLDDLKSGPNRSNEGMETPDREPIQCGEQQESLSEPHRPSPQNTRPRFSWRAPHQYGQVMPFQPGAVNHHLRFPPMGPPPGPLGPPPGLPGPPPGLPGPPPGLPGPPPGLPGPPPGLLGPPPGLPGPHGLLGPPGLLPVPQGPEPRRPVDHSSRRGHHSAVRPYPAFLTQYSWGGEEPEEHQDLHGKFRSGKWLHHQAR</sequence>
<evidence type="ECO:0000256" key="7">
    <source>
        <dbReference type="ARBA" id="ARBA00054725"/>
    </source>
</evidence>
<evidence type="ECO:0000313" key="15">
    <source>
        <dbReference type="Ensembl" id="ENSAMXP00005050481.1"/>
    </source>
</evidence>
<protein>
    <recommendedName>
        <fullName evidence="9">RNA/RNP complex-1-interacting phosphatase</fullName>
    </recommendedName>
    <alternativeName>
        <fullName evidence="10">Dual specificity protein phosphatase 11</fullName>
    </alternativeName>
    <alternativeName>
        <fullName evidence="11">Phosphatase that interacts with RNA/RNP complex 1</fullName>
    </alternativeName>
</protein>
<comment type="similarity">
    <text evidence="2">Belongs to the protein-tyrosine phosphatase family. Non-receptor class dual specificity subfamily.</text>
</comment>
<gene>
    <name evidence="15" type="primary">dusp11</name>
</gene>
<dbReference type="InterPro" id="IPR051029">
    <property type="entry name" value="mRNA_Capping_Enz/RNA_Phosphat"/>
</dbReference>
<dbReference type="PROSITE" id="PS50056">
    <property type="entry name" value="TYR_PHOSPHATASE_2"/>
    <property type="match status" value="1"/>
</dbReference>
<feature type="compositionally biased region" description="Pro residues" evidence="12">
    <location>
        <begin position="261"/>
        <end position="311"/>
    </location>
</feature>
<evidence type="ECO:0000259" key="13">
    <source>
        <dbReference type="PROSITE" id="PS50054"/>
    </source>
</evidence>
<evidence type="ECO:0000256" key="2">
    <source>
        <dbReference type="ARBA" id="ARBA00008601"/>
    </source>
</evidence>
<keyword evidence="3" id="KW-0378">Hydrolase</keyword>
<feature type="compositionally biased region" description="Basic and acidic residues" evidence="12">
    <location>
        <begin position="330"/>
        <end position="339"/>
    </location>
</feature>
<proteinExistence type="inferred from homology"/>
<name>A0A8B9LEX4_ASTMX</name>
<dbReference type="AlphaFoldDB" id="A0A8B9LEX4"/>
<accession>A0A8B9LEX4</accession>
<keyword evidence="4" id="KW-0694">RNA-binding</keyword>
<evidence type="ECO:0000256" key="9">
    <source>
        <dbReference type="ARBA" id="ARBA00068666"/>
    </source>
</evidence>
<evidence type="ECO:0000259" key="14">
    <source>
        <dbReference type="PROSITE" id="PS50056"/>
    </source>
</evidence>
<dbReference type="InterPro" id="IPR020422">
    <property type="entry name" value="TYR_PHOSPHATASE_DUAL_dom"/>
</dbReference>